<evidence type="ECO:0000256" key="1">
    <source>
        <dbReference type="SAM" id="SignalP"/>
    </source>
</evidence>
<proteinExistence type="predicted"/>
<keyword evidence="1" id="KW-0732">Signal</keyword>
<dbReference type="AlphaFoldDB" id="A0AAN5D271"/>
<dbReference type="Proteomes" id="UP001328107">
    <property type="component" value="Unassembled WGS sequence"/>
</dbReference>
<feature type="non-terminal residue" evidence="2">
    <location>
        <position position="1"/>
    </location>
</feature>
<gene>
    <name evidence="2" type="ORF">PMAYCL1PPCAC_25383</name>
</gene>
<organism evidence="2 3">
    <name type="scientific">Pristionchus mayeri</name>
    <dbReference type="NCBI Taxonomy" id="1317129"/>
    <lineage>
        <taxon>Eukaryota</taxon>
        <taxon>Metazoa</taxon>
        <taxon>Ecdysozoa</taxon>
        <taxon>Nematoda</taxon>
        <taxon>Chromadorea</taxon>
        <taxon>Rhabditida</taxon>
        <taxon>Rhabditina</taxon>
        <taxon>Diplogasteromorpha</taxon>
        <taxon>Diplogasteroidea</taxon>
        <taxon>Neodiplogasteridae</taxon>
        <taxon>Pristionchus</taxon>
    </lineage>
</organism>
<evidence type="ECO:0000313" key="3">
    <source>
        <dbReference type="Proteomes" id="UP001328107"/>
    </source>
</evidence>
<accession>A0AAN5D271</accession>
<name>A0AAN5D271_9BILA</name>
<reference evidence="3" key="1">
    <citation type="submission" date="2022-10" db="EMBL/GenBank/DDBJ databases">
        <title>Genome assembly of Pristionchus species.</title>
        <authorList>
            <person name="Yoshida K."/>
            <person name="Sommer R.J."/>
        </authorList>
    </citation>
    <scope>NUCLEOTIDE SEQUENCE [LARGE SCALE GENOMIC DNA]</scope>
    <source>
        <strain evidence="3">RS5460</strain>
    </source>
</reference>
<feature type="non-terminal residue" evidence="2">
    <location>
        <position position="104"/>
    </location>
</feature>
<protein>
    <submittedName>
        <fullName evidence="2">Uncharacterized protein</fullName>
    </submittedName>
</protein>
<evidence type="ECO:0000313" key="2">
    <source>
        <dbReference type="EMBL" id="GMR55188.1"/>
    </source>
</evidence>
<keyword evidence="3" id="KW-1185">Reference proteome</keyword>
<dbReference type="EMBL" id="BTRK01000005">
    <property type="protein sequence ID" value="GMR55188.1"/>
    <property type="molecule type" value="Genomic_DNA"/>
</dbReference>
<comment type="caution">
    <text evidence="2">The sequence shown here is derived from an EMBL/GenBank/DDBJ whole genome shotgun (WGS) entry which is preliminary data.</text>
</comment>
<sequence length="104" mass="11569">LSPLSILIPLLAVGCIHAGLTSFTTLTLEECNGIFSGYPAFRITCSTDIEETETEISCPPNNCILIKGPKFMMNLRTIKKDPTKKKWRVDGHPLEPYENYVGKP</sequence>
<feature type="signal peptide" evidence="1">
    <location>
        <begin position="1"/>
        <end position="18"/>
    </location>
</feature>
<feature type="chain" id="PRO_5042841624" evidence="1">
    <location>
        <begin position="19"/>
        <end position="104"/>
    </location>
</feature>